<dbReference type="Pfam" id="PF16178">
    <property type="entry name" value="Anoct_dimer"/>
    <property type="match status" value="1"/>
</dbReference>
<dbReference type="PANTHER" id="PTHR12308">
    <property type="entry name" value="ANOCTAMIN"/>
    <property type="match status" value="1"/>
</dbReference>
<reference evidence="3 4" key="1">
    <citation type="journal article" date="2020" name="Mol. Biol. Evol.">
        <title>Interspecific Gene Flow and the Evolution of Specialization in Black and White Rhinoceros.</title>
        <authorList>
            <person name="Moodley Y."/>
            <person name="Westbury M.V."/>
            <person name="Russo I.M."/>
            <person name="Gopalakrishnan S."/>
            <person name="Rakotoarivelo A."/>
            <person name="Olsen R.A."/>
            <person name="Prost S."/>
            <person name="Tunstall T."/>
            <person name="Ryder O.A."/>
            <person name="Dalen L."/>
            <person name="Bruford M.W."/>
        </authorList>
    </citation>
    <scope>NUCLEOTIDE SEQUENCE [LARGE SCALE GENOMIC DNA]</scope>
    <source>
        <strain evidence="3">SBR-YM</strain>
        <tissue evidence="3">Skin</tissue>
    </source>
</reference>
<feature type="region of interest" description="Disordered" evidence="1">
    <location>
        <begin position="15"/>
        <end position="42"/>
    </location>
</feature>
<dbReference type="GO" id="GO:0005886">
    <property type="term" value="C:plasma membrane"/>
    <property type="evidence" value="ECO:0007669"/>
    <property type="project" value="TreeGrafter"/>
</dbReference>
<dbReference type="GO" id="GO:0005254">
    <property type="term" value="F:chloride channel activity"/>
    <property type="evidence" value="ECO:0007669"/>
    <property type="project" value="TreeGrafter"/>
</dbReference>
<name>A0A7J7FA14_DICBM</name>
<gene>
    <name evidence="3" type="ORF">HPG69_004610</name>
</gene>
<comment type="caution">
    <text evidence="3">The sequence shown here is derived from an EMBL/GenBank/DDBJ whole genome shotgun (WGS) entry which is preliminary data.</text>
</comment>
<dbReference type="PANTHER" id="PTHR12308:SF15">
    <property type="entry name" value="ANOCTAMIN"/>
    <property type="match status" value="1"/>
</dbReference>
<protein>
    <recommendedName>
        <fullName evidence="2">Anoctamin dimerisation domain-containing protein</fullName>
    </recommendedName>
</protein>
<organism evidence="3 4">
    <name type="scientific">Diceros bicornis minor</name>
    <name type="common">South-central black rhinoceros</name>
    <dbReference type="NCBI Taxonomy" id="77932"/>
    <lineage>
        <taxon>Eukaryota</taxon>
        <taxon>Metazoa</taxon>
        <taxon>Chordata</taxon>
        <taxon>Craniata</taxon>
        <taxon>Vertebrata</taxon>
        <taxon>Euteleostomi</taxon>
        <taxon>Mammalia</taxon>
        <taxon>Eutheria</taxon>
        <taxon>Laurasiatheria</taxon>
        <taxon>Perissodactyla</taxon>
        <taxon>Rhinocerotidae</taxon>
        <taxon>Diceros</taxon>
    </lineage>
</organism>
<dbReference type="InterPro" id="IPR032394">
    <property type="entry name" value="Anoct_dimer"/>
</dbReference>
<dbReference type="AlphaFoldDB" id="A0A7J7FA14"/>
<evidence type="ECO:0000256" key="1">
    <source>
        <dbReference type="SAM" id="MobiDB-lite"/>
    </source>
</evidence>
<dbReference type="Proteomes" id="UP000551758">
    <property type="component" value="Unassembled WGS sequence"/>
</dbReference>
<dbReference type="InterPro" id="IPR007632">
    <property type="entry name" value="Anoctamin"/>
</dbReference>
<keyword evidence="4" id="KW-1185">Reference proteome</keyword>
<dbReference type="GO" id="GO:0046983">
    <property type="term" value="F:protein dimerization activity"/>
    <property type="evidence" value="ECO:0007669"/>
    <property type="project" value="InterPro"/>
</dbReference>
<evidence type="ECO:0000259" key="2">
    <source>
        <dbReference type="Pfam" id="PF16178"/>
    </source>
</evidence>
<proteinExistence type="predicted"/>
<evidence type="ECO:0000313" key="3">
    <source>
        <dbReference type="EMBL" id="KAF5924738.1"/>
    </source>
</evidence>
<accession>A0A7J7FA14</accession>
<dbReference type="EMBL" id="JACDTQ010000948">
    <property type="protein sequence ID" value="KAF5924738.1"/>
    <property type="molecule type" value="Genomic_DNA"/>
</dbReference>
<feature type="domain" description="Anoctamin dimerisation" evidence="2">
    <location>
        <begin position="127"/>
        <end position="318"/>
    </location>
</feature>
<sequence>MVALCLAEGGRAGELREGRPSAAGGEAAGTCIAPGSSHPRSRPVASTAMALRTRTRTTTVSARLAAAFMPQTPGAPFSATGKRKSWDRERQTLPNCPLAPAMGQTSCSCGRRRCDPPRWAERQRLLRWRWRHKFQRNLRAAGLLLEEERSATESCACAVHFAKLSAPWELLVFYAEELSLRAPPQVGGVGWGGVSLGAESPHVPDSPGVLPALYPQARPNSDSDRSAELLRRLRLRLRNPLQRHMLDFCTCTFCRSELDTFLGSDSHDSYFSNTQRHLVILTRTVHGKQKRTEMGIAHLLAKGVYTAAFPLHEVEMSLAQLSPAAGASGENSGTSLQPSLLSSPYGPLRGTRCLVQTSTLANCCTYTGPTRDAGTSTSPWTTYESTLGRRWPSTLPG</sequence>
<evidence type="ECO:0000313" key="4">
    <source>
        <dbReference type="Proteomes" id="UP000551758"/>
    </source>
</evidence>